<gene>
    <name evidence="9" type="primary">KNAG0M02140</name>
    <name evidence="9" type="ordered locus">KNAG_0M02140</name>
</gene>
<keyword evidence="6" id="KW-0804">Transcription</keyword>
<dbReference type="InterPro" id="IPR001083">
    <property type="entry name" value="Cu_fist_DNA-bd_dom"/>
</dbReference>
<dbReference type="GO" id="GO:0006878">
    <property type="term" value="P:intracellular copper ion homeostasis"/>
    <property type="evidence" value="ECO:0007669"/>
    <property type="project" value="EnsemblFungi"/>
</dbReference>
<protein>
    <recommendedName>
        <fullName evidence="8">Copper-fist domain-containing protein</fullName>
    </recommendedName>
</protein>
<dbReference type="PROSITE" id="PS50073">
    <property type="entry name" value="COPPER_FIST_2"/>
    <property type="match status" value="1"/>
</dbReference>
<feature type="domain" description="Copper-fist" evidence="8">
    <location>
        <begin position="1"/>
        <end position="40"/>
    </location>
</feature>
<dbReference type="OrthoDB" id="5600085at2759"/>
<proteinExistence type="predicted"/>
<dbReference type="Gene3D" id="3.90.430.10">
    <property type="entry name" value="Copper fist DNA-binding domain"/>
    <property type="match status" value="1"/>
</dbReference>
<evidence type="ECO:0000256" key="2">
    <source>
        <dbReference type="ARBA" id="ARBA00022723"/>
    </source>
</evidence>
<dbReference type="HOGENOM" id="CLU_034774_0_0_1"/>
<evidence type="ECO:0000313" key="9">
    <source>
        <dbReference type="EMBL" id="CCK73067.1"/>
    </source>
</evidence>
<dbReference type="SUPFAM" id="SSF57879">
    <property type="entry name" value="Zinc domain conserved in yeast copper-regulated transcription factors"/>
    <property type="match status" value="1"/>
</dbReference>
<dbReference type="AlphaFoldDB" id="J7S496"/>
<dbReference type="Proteomes" id="UP000006310">
    <property type="component" value="Chromosome 13"/>
</dbReference>
<dbReference type="GO" id="GO:0005634">
    <property type="term" value="C:nucleus"/>
    <property type="evidence" value="ECO:0007669"/>
    <property type="project" value="UniProtKB-SubCell"/>
</dbReference>
<dbReference type="FunFam" id="3.90.430.10:FF:000001">
    <property type="entry name" value="Copper fist DNA-binding protein"/>
    <property type="match status" value="1"/>
</dbReference>
<organism evidence="9 10">
    <name type="scientific">Huiozyma naganishii (strain ATCC MYA-139 / BCRC 22969 / CBS 8797 / KCTC 17520 / NBRC 10181 / NCYC 3082 / Yp74L-3)</name>
    <name type="common">Yeast</name>
    <name type="synonym">Kazachstania naganishii</name>
    <dbReference type="NCBI Taxonomy" id="1071383"/>
    <lineage>
        <taxon>Eukaryota</taxon>
        <taxon>Fungi</taxon>
        <taxon>Dikarya</taxon>
        <taxon>Ascomycota</taxon>
        <taxon>Saccharomycotina</taxon>
        <taxon>Saccharomycetes</taxon>
        <taxon>Saccharomycetales</taxon>
        <taxon>Saccharomycetaceae</taxon>
        <taxon>Huiozyma</taxon>
    </lineage>
</organism>
<keyword evidence="4" id="KW-0186">Copper</keyword>
<dbReference type="eggNOG" id="ENOG502QQ0T">
    <property type="taxonomic scope" value="Eukaryota"/>
</dbReference>
<evidence type="ECO:0000256" key="1">
    <source>
        <dbReference type="ARBA" id="ARBA00004123"/>
    </source>
</evidence>
<dbReference type="GO" id="GO:0001228">
    <property type="term" value="F:DNA-binding transcription activator activity, RNA polymerase II-specific"/>
    <property type="evidence" value="ECO:0007669"/>
    <property type="project" value="EnsemblFungi"/>
</dbReference>
<dbReference type="RefSeq" id="XP_022467311.1">
    <property type="nucleotide sequence ID" value="XM_022611079.1"/>
</dbReference>
<sequence length="429" mass="47445">MIIYNGDKYACVSCIRGHRSSQCRHTARMLVKVRTRGRPSPIDIRDCIMVDVTSRVGGKHGGLGCGGGVEGSGDSLGSGDLGGSPLGNDDRPCCERMEAQPVIYIRAKQTQKAMIVDGKLQIIVNGAAQDDVSPSELSDVAYVSETEFLRQHSAPTSSSNIANTGRPGNKCCDPYHIVDGPNLAEMRSFTHLLDGNGPTDGSSPLSALQTPDSVEAAVPRVLQSGQPKREHSFDEEPLKSGGLVEHREDKNVDVYTHRGIYLSSECSCEDDSCVCINCLIHRNEEELSMYIRQSGVPLTNLSELTKTTKMDEIASCSGPGCKCSPIECDCARCAVHPTELFPFERFYYRGLLNVTLKRKTVIQFQGKLVPSRFWWQFLTVEVPEMADDKRDSLNLHNWFEKLLHKHHSELLSADSDWFLLNDLEGFYVI</sequence>
<dbReference type="GO" id="GO:0005507">
    <property type="term" value="F:copper ion binding"/>
    <property type="evidence" value="ECO:0007669"/>
    <property type="project" value="InterPro"/>
</dbReference>
<dbReference type="KEGG" id="kng:KNAG_0M02140"/>
<reference evidence="10" key="2">
    <citation type="submission" date="2012-08" db="EMBL/GenBank/DDBJ databases">
        <title>Genome sequence of Kazachstania naganishii.</title>
        <authorList>
            <person name="Gordon J.L."/>
            <person name="Armisen D."/>
            <person name="Proux-Wera E."/>
            <person name="OhEigeartaigh S.S."/>
            <person name="Byrne K.P."/>
            <person name="Wolfe K.H."/>
        </authorList>
    </citation>
    <scope>NUCLEOTIDE SEQUENCE [LARGE SCALE GENOMIC DNA]</scope>
    <source>
        <strain evidence="10">ATCC MYA-139 / BCRC 22969 / CBS 8797 / CCRC 22969 / KCTC 17520 / NBRC 10181 / NCYC 3082</strain>
    </source>
</reference>
<evidence type="ECO:0000259" key="8">
    <source>
        <dbReference type="PROSITE" id="PS50073"/>
    </source>
</evidence>
<keyword evidence="10" id="KW-1185">Reference proteome</keyword>
<dbReference type="GO" id="GO:0006879">
    <property type="term" value="P:intracellular iron ion homeostasis"/>
    <property type="evidence" value="ECO:0007669"/>
    <property type="project" value="TreeGrafter"/>
</dbReference>
<evidence type="ECO:0000256" key="3">
    <source>
        <dbReference type="ARBA" id="ARBA00022833"/>
    </source>
</evidence>
<evidence type="ECO:0000256" key="7">
    <source>
        <dbReference type="ARBA" id="ARBA00023242"/>
    </source>
</evidence>
<dbReference type="STRING" id="1071383.J7S496"/>
<evidence type="ECO:0000256" key="4">
    <source>
        <dbReference type="ARBA" id="ARBA00023008"/>
    </source>
</evidence>
<dbReference type="InterPro" id="IPR036395">
    <property type="entry name" value="Cu_fist_DNA-bd_dom_sf"/>
</dbReference>
<evidence type="ECO:0000313" key="10">
    <source>
        <dbReference type="Proteomes" id="UP000006310"/>
    </source>
</evidence>
<dbReference type="PRINTS" id="PR00617">
    <property type="entry name" value="COPPERFIST"/>
</dbReference>
<dbReference type="SMART" id="SM00412">
    <property type="entry name" value="Cu_FIST"/>
    <property type="match status" value="1"/>
</dbReference>
<dbReference type="OMA" id="CLIHRKE"/>
<dbReference type="Pfam" id="PF00649">
    <property type="entry name" value="Copper-fist"/>
    <property type="match status" value="1"/>
</dbReference>
<evidence type="ECO:0000256" key="6">
    <source>
        <dbReference type="ARBA" id="ARBA00023163"/>
    </source>
</evidence>
<comment type="subcellular location">
    <subcellularLocation>
        <location evidence="1">Nucleus</location>
    </subcellularLocation>
</comment>
<dbReference type="PANTHER" id="PTHR28088:SF7">
    <property type="entry name" value="METAL-BINDING ACTIVATOR 1"/>
    <property type="match status" value="1"/>
</dbReference>
<reference evidence="9 10" key="1">
    <citation type="journal article" date="2011" name="Proc. Natl. Acad. Sci. U.S.A.">
        <title>Evolutionary erosion of yeast sex chromosomes by mating-type switching accidents.</title>
        <authorList>
            <person name="Gordon J.L."/>
            <person name="Armisen D."/>
            <person name="Proux-Wera E."/>
            <person name="Oheigeartaigh S.S."/>
            <person name="Byrne K.P."/>
            <person name="Wolfe K.H."/>
        </authorList>
    </citation>
    <scope>NUCLEOTIDE SEQUENCE [LARGE SCALE GENOMIC DNA]</scope>
    <source>
        <strain evidence="10">ATCC MYA-139 / BCRC 22969 / CBS 8797 / CCRC 22969 / KCTC 17520 / NBRC 10181 / NCYC 3082</strain>
    </source>
</reference>
<dbReference type="EMBL" id="HE978326">
    <property type="protein sequence ID" value="CCK73067.1"/>
    <property type="molecule type" value="Genomic_DNA"/>
</dbReference>
<dbReference type="SMART" id="SM01090">
    <property type="entry name" value="Copper-fist"/>
    <property type="match status" value="1"/>
</dbReference>
<dbReference type="GO" id="GO:0045732">
    <property type="term" value="P:positive regulation of protein catabolic process"/>
    <property type="evidence" value="ECO:0007669"/>
    <property type="project" value="EnsemblFungi"/>
</dbReference>
<dbReference type="GO" id="GO:0000978">
    <property type="term" value="F:RNA polymerase II cis-regulatory region sequence-specific DNA binding"/>
    <property type="evidence" value="ECO:0007669"/>
    <property type="project" value="TreeGrafter"/>
</dbReference>
<dbReference type="GeneID" id="34528847"/>
<keyword evidence="2" id="KW-0479">Metal-binding</keyword>
<dbReference type="InterPro" id="IPR051763">
    <property type="entry name" value="Copper_Homeo_Regul"/>
</dbReference>
<name>J7S496_HUIN7</name>
<keyword evidence="5" id="KW-0805">Transcription regulation</keyword>
<accession>J7S496</accession>
<dbReference type="PANTHER" id="PTHR28088">
    <property type="entry name" value="TRANSCRIPTIONAL ACTIVATOR HAA1-RELATED"/>
    <property type="match status" value="1"/>
</dbReference>
<keyword evidence="3" id="KW-0862">Zinc</keyword>
<keyword evidence="7" id="KW-0539">Nucleus</keyword>
<evidence type="ECO:0000256" key="5">
    <source>
        <dbReference type="ARBA" id="ARBA00023015"/>
    </source>
</evidence>